<protein>
    <submittedName>
        <fullName evidence="3">Cyclic di-GMP phosphodiesterase response regulator RpfG</fullName>
        <ecNumber evidence="3">3.1.4.52</ecNumber>
    </submittedName>
</protein>
<dbReference type="PATRIC" id="fig|1454003.3.peg.3450"/>
<name>A0A011PM38_9PROT</name>
<sequence length="505" mass="54984">MQAAAALTTAGRELGDALPTIDASSAGALLGAALANGVARAGCDAGLANASNAIAVPLLNRKAEPVGAMLLLCDAASNSARLSFVKAFACSAAVSLDGKARITAQKYLFEAFIQLIAAAIDAKSPYTGGHCARVPELTKMLARPACEDVGDAYGKFRLSDDDWQALHIADWRHDGGKVTTPEYVVDKASKLETIYDRIHEMRMRFEVLKRDAEIAACKPKPEARTALCGVANWLPHCDRSTTTLPSSPAVIRAASSWPRKRSRACNASPRAPGHVRWMIELAFPTKNNSARPKLPPPFYRSPKPCSPTNRSTFSLGDRRTDRRPITPWEFAWPTALCSTTSVRSTNLAVERGTLSEEERYKISEHMVQTLVMLAQLPFPTHLSQVPEIAGGHHEKMDGSGYPRRLTGAQVSPLAQMMAIADIFEALTAIDRPYKKGNTFSEAPTIMSRMQAEHHIDAEPFAIFLRSGVFLDYAQRYMQAQQLDEVDIDSLLGSPGNQQLSCKHKA</sequence>
<evidence type="ECO:0000313" key="3">
    <source>
        <dbReference type="EMBL" id="EXI77910.1"/>
    </source>
</evidence>
<feature type="domain" description="HD-GYP" evidence="2">
    <location>
        <begin position="346"/>
        <end position="478"/>
    </location>
</feature>
<organism evidence="3 4">
    <name type="scientific">Candidatus Accumulibacter appositus</name>
    <dbReference type="NCBI Taxonomy" id="1454003"/>
    <lineage>
        <taxon>Bacteria</taxon>
        <taxon>Pseudomonadati</taxon>
        <taxon>Pseudomonadota</taxon>
        <taxon>Betaproteobacteria</taxon>
        <taxon>Candidatus Accumulibacter</taxon>
    </lineage>
</organism>
<dbReference type="Gene3D" id="1.10.3210.10">
    <property type="entry name" value="Hypothetical protein af1432"/>
    <property type="match status" value="2"/>
</dbReference>
<comment type="caution">
    <text evidence="3">The sequence shown here is derived from an EMBL/GenBank/DDBJ whole genome shotgun (WGS) entry which is preliminary data.</text>
</comment>
<evidence type="ECO:0000313" key="4">
    <source>
        <dbReference type="Proteomes" id="UP000021816"/>
    </source>
</evidence>
<dbReference type="STRING" id="1454003.AW10_03397"/>
<dbReference type="InterPro" id="IPR037522">
    <property type="entry name" value="HD_GYP_dom"/>
</dbReference>
<feature type="region of interest" description="Disordered" evidence="1">
    <location>
        <begin position="291"/>
        <end position="319"/>
    </location>
</feature>
<evidence type="ECO:0000256" key="1">
    <source>
        <dbReference type="SAM" id="MobiDB-lite"/>
    </source>
</evidence>
<dbReference type="PROSITE" id="PS51832">
    <property type="entry name" value="HD_GYP"/>
    <property type="match status" value="1"/>
</dbReference>
<dbReference type="Proteomes" id="UP000021816">
    <property type="component" value="Unassembled WGS sequence"/>
</dbReference>
<gene>
    <name evidence="3" type="primary">rpfG_4</name>
    <name evidence="3" type="ORF">AW10_03397</name>
</gene>
<dbReference type="EMBL" id="JEMX01000087">
    <property type="protein sequence ID" value="EXI77910.1"/>
    <property type="molecule type" value="Genomic_DNA"/>
</dbReference>
<proteinExistence type="predicted"/>
<dbReference type="EC" id="3.1.4.52" evidence="3"/>
<dbReference type="CDD" id="cd00077">
    <property type="entry name" value="HDc"/>
    <property type="match status" value="1"/>
</dbReference>
<evidence type="ECO:0000259" key="2">
    <source>
        <dbReference type="PROSITE" id="PS51832"/>
    </source>
</evidence>
<dbReference type="PANTHER" id="PTHR43155">
    <property type="entry name" value="CYCLIC DI-GMP PHOSPHODIESTERASE PA4108-RELATED"/>
    <property type="match status" value="1"/>
</dbReference>
<accession>A0A011PM38</accession>
<keyword evidence="3" id="KW-0378">Hydrolase</keyword>
<dbReference type="PANTHER" id="PTHR43155:SF2">
    <property type="entry name" value="CYCLIC DI-GMP PHOSPHODIESTERASE PA4108"/>
    <property type="match status" value="1"/>
</dbReference>
<dbReference type="GO" id="GO:0071111">
    <property type="term" value="F:cyclic-guanylate-specific phosphodiesterase activity"/>
    <property type="evidence" value="ECO:0007669"/>
    <property type="project" value="UniProtKB-EC"/>
</dbReference>
<reference evidence="3 4" key="1">
    <citation type="submission" date="2014-02" db="EMBL/GenBank/DDBJ databases">
        <title>Expanding our view of genomic diversity in Candidatus Accumulibacter clades.</title>
        <authorList>
            <person name="Skennerton C.T."/>
            <person name="Barr J.J."/>
            <person name="Slater F.R."/>
            <person name="Bond P.L."/>
            <person name="Tyson G.W."/>
        </authorList>
    </citation>
    <scope>NUCLEOTIDE SEQUENCE [LARGE SCALE GENOMIC DNA]</scope>
    <source>
        <strain evidence="4">BA-92</strain>
    </source>
</reference>
<dbReference type="SUPFAM" id="SSF109604">
    <property type="entry name" value="HD-domain/PDEase-like"/>
    <property type="match status" value="1"/>
</dbReference>
<dbReference type="InterPro" id="IPR003607">
    <property type="entry name" value="HD/PDEase_dom"/>
</dbReference>
<dbReference type="AlphaFoldDB" id="A0A011PM38"/>
<dbReference type="Pfam" id="PF13487">
    <property type="entry name" value="HD_5"/>
    <property type="match status" value="1"/>
</dbReference>